<dbReference type="PROSITE" id="PS50090">
    <property type="entry name" value="MYB_LIKE"/>
    <property type="match status" value="1"/>
</dbReference>
<evidence type="ECO:0000259" key="1">
    <source>
        <dbReference type="PROSITE" id="PS50090"/>
    </source>
</evidence>
<feature type="non-terminal residue" evidence="3">
    <location>
        <position position="90"/>
    </location>
</feature>
<name>A0AAE0M801_9PEZI</name>
<dbReference type="EMBL" id="JAUEDM010000003">
    <property type="protein sequence ID" value="KAK3322891.1"/>
    <property type="molecule type" value="Genomic_DNA"/>
</dbReference>
<dbReference type="SUPFAM" id="SSF46689">
    <property type="entry name" value="Homeodomain-like"/>
    <property type="match status" value="1"/>
</dbReference>
<accession>A0AAE0M801</accession>
<dbReference type="Gene3D" id="1.10.10.60">
    <property type="entry name" value="Homeodomain-like"/>
    <property type="match status" value="1"/>
</dbReference>
<evidence type="ECO:0000313" key="3">
    <source>
        <dbReference type="EMBL" id="KAK3322891.1"/>
    </source>
</evidence>
<keyword evidence="4" id="KW-1185">Reference proteome</keyword>
<dbReference type="InterPro" id="IPR017930">
    <property type="entry name" value="Myb_dom"/>
</dbReference>
<dbReference type="PROSITE" id="PS51294">
    <property type="entry name" value="HTH_MYB"/>
    <property type="match status" value="1"/>
</dbReference>
<evidence type="ECO:0008006" key="5">
    <source>
        <dbReference type="Google" id="ProtNLM"/>
    </source>
</evidence>
<dbReference type="Proteomes" id="UP001283341">
    <property type="component" value="Unassembled WGS sequence"/>
</dbReference>
<gene>
    <name evidence="3" type="ORF">B0H66DRAFT_442929</name>
</gene>
<proteinExistence type="predicted"/>
<feature type="non-terminal residue" evidence="3">
    <location>
        <position position="1"/>
    </location>
</feature>
<sequence length="90" mass="10833">GTWTAMEDRTLMTARGQGRHWANIQRTHFPSKTANACRKRYERLMERKGMYDLDRTRLERVAHEYMDMRKEIWSPLAARVGERWHVVEAQ</sequence>
<dbReference type="AlphaFoldDB" id="A0AAE0M801"/>
<comment type="caution">
    <text evidence="3">The sequence shown here is derived from an EMBL/GenBank/DDBJ whole genome shotgun (WGS) entry which is preliminary data.</text>
</comment>
<reference evidence="3" key="1">
    <citation type="journal article" date="2023" name="Mol. Phylogenet. Evol.">
        <title>Genome-scale phylogeny and comparative genomics of the fungal order Sordariales.</title>
        <authorList>
            <person name="Hensen N."/>
            <person name="Bonometti L."/>
            <person name="Westerberg I."/>
            <person name="Brannstrom I.O."/>
            <person name="Guillou S."/>
            <person name="Cros-Aarteil S."/>
            <person name="Calhoun S."/>
            <person name="Haridas S."/>
            <person name="Kuo A."/>
            <person name="Mondo S."/>
            <person name="Pangilinan J."/>
            <person name="Riley R."/>
            <person name="LaButti K."/>
            <person name="Andreopoulos B."/>
            <person name="Lipzen A."/>
            <person name="Chen C."/>
            <person name="Yan M."/>
            <person name="Daum C."/>
            <person name="Ng V."/>
            <person name="Clum A."/>
            <person name="Steindorff A."/>
            <person name="Ohm R.A."/>
            <person name="Martin F."/>
            <person name="Silar P."/>
            <person name="Natvig D.O."/>
            <person name="Lalanne C."/>
            <person name="Gautier V."/>
            <person name="Ament-Velasquez S.L."/>
            <person name="Kruys A."/>
            <person name="Hutchinson M.I."/>
            <person name="Powell A.J."/>
            <person name="Barry K."/>
            <person name="Miller A.N."/>
            <person name="Grigoriev I.V."/>
            <person name="Debuchy R."/>
            <person name="Gladieux P."/>
            <person name="Hiltunen Thoren M."/>
            <person name="Johannesson H."/>
        </authorList>
    </citation>
    <scope>NUCLEOTIDE SEQUENCE</scope>
    <source>
        <strain evidence="3">CBS 118394</strain>
    </source>
</reference>
<reference evidence="3" key="2">
    <citation type="submission" date="2023-06" db="EMBL/GenBank/DDBJ databases">
        <authorList>
            <consortium name="Lawrence Berkeley National Laboratory"/>
            <person name="Haridas S."/>
            <person name="Hensen N."/>
            <person name="Bonometti L."/>
            <person name="Westerberg I."/>
            <person name="Brannstrom I.O."/>
            <person name="Guillou S."/>
            <person name="Cros-Aarteil S."/>
            <person name="Calhoun S."/>
            <person name="Kuo A."/>
            <person name="Mondo S."/>
            <person name="Pangilinan J."/>
            <person name="Riley R."/>
            <person name="Labutti K."/>
            <person name="Andreopoulos B."/>
            <person name="Lipzen A."/>
            <person name="Chen C."/>
            <person name="Yanf M."/>
            <person name="Daum C."/>
            <person name="Ng V."/>
            <person name="Clum A."/>
            <person name="Steindorff A."/>
            <person name="Ohm R."/>
            <person name="Martin F."/>
            <person name="Silar P."/>
            <person name="Natvig D."/>
            <person name="Lalanne C."/>
            <person name="Gautier V."/>
            <person name="Ament-Velasquez S.L."/>
            <person name="Kruys A."/>
            <person name="Hutchinson M.I."/>
            <person name="Powell A.J."/>
            <person name="Barry K."/>
            <person name="Miller A.N."/>
            <person name="Grigoriev I.V."/>
            <person name="Debuchy R."/>
            <person name="Gladieux P."/>
            <person name="Thoren M.H."/>
            <person name="Johannesson H."/>
        </authorList>
    </citation>
    <scope>NUCLEOTIDE SEQUENCE</scope>
    <source>
        <strain evidence="3">CBS 118394</strain>
    </source>
</reference>
<dbReference type="CDD" id="cd00167">
    <property type="entry name" value="SANT"/>
    <property type="match status" value="1"/>
</dbReference>
<dbReference type="Pfam" id="PF00249">
    <property type="entry name" value="Myb_DNA-binding"/>
    <property type="match status" value="1"/>
</dbReference>
<organism evidence="3 4">
    <name type="scientific">Apodospora peruviana</name>
    <dbReference type="NCBI Taxonomy" id="516989"/>
    <lineage>
        <taxon>Eukaryota</taxon>
        <taxon>Fungi</taxon>
        <taxon>Dikarya</taxon>
        <taxon>Ascomycota</taxon>
        <taxon>Pezizomycotina</taxon>
        <taxon>Sordariomycetes</taxon>
        <taxon>Sordariomycetidae</taxon>
        <taxon>Sordariales</taxon>
        <taxon>Lasiosphaeriaceae</taxon>
        <taxon>Apodospora</taxon>
    </lineage>
</organism>
<evidence type="ECO:0000259" key="2">
    <source>
        <dbReference type="PROSITE" id="PS51294"/>
    </source>
</evidence>
<dbReference type="InterPro" id="IPR009057">
    <property type="entry name" value="Homeodomain-like_sf"/>
</dbReference>
<feature type="domain" description="HTH myb-type" evidence="2">
    <location>
        <begin position="1"/>
        <end position="49"/>
    </location>
</feature>
<evidence type="ECO:0000313" key="4">
    <source>
        <dbReference type="Proteomes" id="UP001283341"/>
    </source>
</evidence>
<feature type="domain" description="Myb-like" evidence="1">
    <location>
        <begin position="1"/>
        <end position="45"/>
    </location>
</feature>
<protein>
    <recommendedName>
        <fullName evidence="5">Myb-like domain-containing protein</fullName>
    </recommendedName>
</protein>
<dbReference type="InterPro" id="IPR001005">
    <property type="entry name" value="SANT/Myb"/>
</dbReference>